<gene>
    <name evidence="1" type="ORF">TWF506_010255</name>
</gene>
<proteinExistence type="predicted"/>
<dbReference type="AlphaFoldDB" id="A0AAN8NAT0"/>
<sequence>MLLIARYHHFSHRHYHVFDLTGRATYYGRTQVPLTYSIPHNTYIASPFIGRKQRIAAAAAGHSSNRLVGFEKEEAEFWTGVLPNRAGCHTTGGRYQYLQRLRLFFYFIFPSPRQVFLSIQLGVLGNISSKQDIRGPLNFTRVRNWHIEF</sequence>
<accession>A0AAN8NAT0</accession>
<dbReference type="Proteomes" id="UP001307849">
    <property type="component" value="Unassembled WGS sequence"/>
</dbReference>
<dbReference type="EMBL" id="JAVHJM010000008">
    <property type="protein sequence ID" value="KAK6508153.1"/>
    <property type="molecule type" value="Genomic_DNA"/>
</dbReference>
<comment type="caution">
    <text evidence="1">The sequence shown here is derived from an EMBL/GenBank/DDBJ whole genome shotgun (WGS) entry which is preliminary data.</text>
</comment>
<evidence type="ECO:0000313" key="2">
    <source>
        <dbReference type="Proteomes" id="UP001307849"/>
    </source>
</evidence>
<reference evidence="1 2" key="1">
    <citation type="submission" date="2019-10" db="EMBL/GenBank/DDBJ databases">
        <authorList>
            <person name="Palmer J.M."/>
        </authorList>
    </citation>
    <scope>NUCLEOTIDE SEQUENCE [LARGE SCALE GENOMIC DNA]</scope>
    <source>
        <strain evidence="1 2">TWF506</strain>
    </source>
</reference>
<evidence type="ECO:0000313" key="1">
    <source>
        <dbReference type="EMBL" id="KAK6508153.1"/>
    </source>
</evidence>
<organism evidence="1 2">
    <name type="scientific">Arthrobotrys conoides</name>
    <dbReference type="NCBI Taxonomy" id="74498"/>
    <lineage>
        <taxon>Eukaryota</taxon>
        <taxon>Fungi</taxon>
        <taxon>Dikarya</taxon>
        <taxon>Ascomycota</taxon>
        <taxon>Pezizomycotina</taxon>
        <taxon>Orbiliomycetes</taxon>
        <taxon>Orbiliales</taxon>
        <taxon>Orbiliaceae</taxon>
        <taxon>Arthrobotrys</taxon>
    </lineage>
</organism>
<protein>
    <submittedName>
        <fullName evidence="1">Uncharacterized protein</fullName>
    </submittedName>
</protein>
<keyword evidence="2" id="KW-1185">Reference proteome</keyword>
<name>A0AAN8NAT0_9PEZI</name>